<organism evidence="1 2">
    <name type="scientific">Halovivax cerinus</name>
    <dbReference type="NCBI Taxonomy" id="1487865"/>
    <lineage>
        <taxon>Archaea</taxon>
        <taxon>Methanobacteriati</taxon>
        <taxon>Methanobacteriota</taxon>
        <taxon>Stenosarchaea group</taxon>
        <taxon>Halobacteria</taxon>
        <taxon>Halobacteriales</taxon>
        <taxon>Natrialbaceae</taxon>
        <taxon>Halovivax</taxon>
    </lineage>
</organism>
<dbReference type="InterPro" id="IPR024079">
    <property type="entry name" value="MetalloPept_cat_dom_sf"/>
</dbReference>
<dbReference type="SUPFAM" id="SSF55486">
    <property type="entry name" value="Metalloproteases ('zincins'), catalytic domain"/>
    <property type="match status" value="1"/>
</dbReference>
<evidence type="ECO:0008006" key="3">
    <source>
        <dbReference type="Google" id="ProtNLM"/>
    </source>
</evidence>
<dbReference type="Gene3D" id="3.40.390.10">
    <property type="entry name" value="Collagenase (Catalytic Domain)"/>
    <property type="match status" value="1"/>
</dbReference>
<dbReference type="AlphaFoldDB" id="A0ABD5NMK8"/>
<accession>A0ABD5NMK8</accession>
<comment type="caution">
    <text evidence="1">The sequence shown here is derived from an EMBL/GenBank/DDBJ whole genome shotgun (WGS) entry which is preliminary data.</text>
</comment>
<name>A0ABD5NMK8_9EURY</name>
<dbReference type="Proteomes" id="UP001595846">
    <property type="component" value="Unassembled WGS sequence"/>
</dbReference>
<dbReference type="RefSeq" id="WP_256531418.1">
    <property type="nucleotide sequence ID" value="NZ_CP101824.1"/>
</dbReference>
<keyword evidence="2" id="KW-1185">Reference proteome</keyword>
<protein>
    <recommendedName>
        <fullName evidence="3">Matrixin</fullName>
    </recommendedName>
</protein>
<dbReference type="GeneID" id="73904156"/>
<reference evidence="1 2" key="1">
    <citation type="journal article" date="2019" name="Int. J. Syst. Evol. Microbiol.">
        <title>The Global Catalogue of Microorganisms (GCM) 10K type strain sequencing project: providing services to taxonomists for standard genome sequencing and annotation.</title>
        <authorList>
            <consortium name="The Broad Institute Genomics Platform"/>
            <consortium name="The Broad Institute Genome Sequencing Center for Infectious Disease"/>
            <person name="Wu L."/>
            <person name="Ma J."/>
        </authorList>
    </citation>
    <scope>NUCLEOTIDE SEQUENCE [LARGE SCALE GENOMIC DNA]</scope>
    <source>
        <strain evidence="1 2">IBRC-M 10256</strain>
    </source>
</reference>
<gene>
    <name evidence="1" type="ORF">ACFOUR_07590</name>
</gene>
<evidence type="ECO:0000313" key="1">
    <source>
        <dbReference type="EMBL" id="MFC3958231.1"/>
    </source>
</evidence>
<proteinExistence type="predicted"/>
<dbReference type="EMBL" id="JBHSAQ010000003">
    <property type="protein sequence ID" value="MFC3958231.1"/>
    <property type="molecule type" value="Genomic_DNA"/>
</dbReference>
<sequence length="281" mass="30493">MGPLARGTAQSRRVLYLLKIFTETFTISASDRSTVNRRSVLGALCAGSALPVIGYTTNRSGETVSLRYWMTERAAAYDGLEWRLRSLLHRCLGFDHWVLELSGGGIVDVGTENAADAVTDGSWPRALLSGVVRANEIDPAWDVNLLVTDGPLETSPSGYGTAHVAAVPGAGRLAALESVPTPERLEPVTESTFAAQLVLHEVGHALGLDHTDGRRYDRENRSIVTPMLSLYGWHRPELLDAACRPTDAGAVDDGLIRRLDFSYSACARRALRAYDGHHLSI</sequence>
<evidence type="ECO:0000313" key="2">
    <source>
        <dbReference type="Proteomes" id="UP001595846"/>
    </source>
</evidence>